<keyword evidence="3" id="KW-1185">Reference proteome</keyword>
<proteinExistence type="predicted"/>
<dbReference type="Proteomes" id="UP000283210">
    <property type="component" value="Chromosome 7"/>
</dbReference>
<organism evidence="2 3">
    <name type="scientific">Oryzias javanicus</name>
    <name type="common">Javanese ricefish</name>
    <name type="synonym">Aplocheilus javanicus</name>
    <dbReference type="NCBI Taxonomy" id="123683"/>
    <lineage>
        <taxon>Eukaryota</taxon>
        <taxon>Metazoa</taxon>
        <taxon>Chordata</taxon>
        <taxon>Craniata</taxon>
        <taxon>Vertebrata</taxon>
        <taxon>Euteleostomi</taxon>
        <taxon>Actinopterygii</taxon>
        <taxon>Neopterygii</taxon>
        <taxon>Teleostei</taxon>
        <taxon>Neoteleostei</taxon>
        <taxon>Acanthomorphata</taxon>
        <taxon>Ovalentaria</taxon>
        <taxon>Atherinomorphae</taxon>
        <taxon>Beloniformes</taxon>
        <taxon>Adrianichthyidae</taxon>
        <taxon>Oryziinae</taxon>
        <taxon>Oryzias</taxon>
    </lineage>
</organism>
<protein>
    <submittedName>
        <fullName evidence="2">Uncharacterized protein</fullName>
    </submittedName>
</protein>
<gene>
    <name evidence="2" type="ORF">OJAV_G00070610</name>
</gene>
<feature type="region of interest" description="Disordered" evidence="1">
    <location>
        <begin position="1"/>
        <end position="33"/>
    </location>
</feature>
<evidence type="ECO:0000256" key="1">
    <source>
        <dbReference type="SAM" id="MobiDB-lite"/>
    </source>
</evidence>
<dbReference type="EMBL" id="CM012443">
    <property type="protein sequence ID" value="RVE71050.1"/>
    <property type="molecule type" value="Genomic_DNA"/>
</dbReference>
<accession>A0A3S2Q5U5</accession>
<reference evidence="2 3" key="2">
    <citation type="submission" date="2019-01" db="EMBL/GenBank/DDBJ databases">
        <title>A chromosome length genome reference of the Java medaka (oryzias javanicus).</title>
        <authorList>
            <person name="Herpin A."/>
            <person name="Takehana Y."/>
            <person name="Naruse K."/>
            <person name="Ansai S."/>
            <person name="Kawaguchi M."/>
        </authorList>
    </citation>
    <scope>NUCLEOTIDE SEQUENCE [LARGE SCALE GENOMIC DNA]</scope>
    <source>
        <strain evidence="2">RS831</strain>
        <tissue evidence="2">Whole body</tissue>
    </source>
</reference>
<evidence type="ECO:0000313" key="3">
    <source>
        <dbReference type="Proteomes" id="UP000283210"/>
    </source>
</evidence>
<dbReference type="AlphaFoldDB" id="A0A3S2Q5U5"/>
<sequence>MAALQQVHEAPAAPLSSCSTLNEQQDGDYIKKPPNASMLLLKEEGSQLNSTSQTAPQRERGRLCLTLEVTL</sequence>
<name>A0A3S2Q5U5_ORYJA</name>
<evidence type="ECO:0000313" key="2">
    <source>
        <dbReference type="EMBL" id="RVE71050.1"/>
    </source>
</evidence>
<reference evidence="2 3" key="1">
    <citation type="submission" date="2018-11" db="EMBL/GenBank/DDBJ databases">
        <authorList>
            <person name="Lopez-Roques C."/>
            <person name="Donnadieu C."/>
            <person name="Bouchez O."/>
            <person name="Klopp C."/>
            <person name="Cabau C."/>
            <person name="Zahm M."/>
        </authorList>
    </citation>
    <scope>NUCLEOTIDE SEQUENCE [LARGE SCALE GENOMIC DNA]</scope>
    <source>
        <strain evidence="2">RS831</strain>
        <tissue evidence="2">Whole body</tissue>
    </source>
</reference>